<dbReference type="Gene3D" id="1.20.120.80">
    <property type="entry name" value="Cytochrome c oxidase, subunit III, four-helix bundle"/>
    <property type="match status" value="1"/>
</dbReference>
<keyword evidence="8 15" id="KW-0472">Membrane</keyword>
<dbReference type="OrthoDB" id="9810850at2"/>
<comment type="similarity">
    <text evidence="2 14">Belongs to the cytochrome c oxidase subunit 3 family.</text>
</comment>
<dbReference type="PANTHER" id="PTHR11403">
    <property type="entry name" value="CYTOCHROME C OXIDASE SUBUNIT III"/>
    <property type="match status" value="1"/>
</dbReference>
<feature type="transmembrane region" description="Helical" evidence="15">
    <location>
        <begin position="69"/>
        <end position="90"/>
    </location>
</feature>
<evidence type="ECO:0000256" key="7">
    <source>
        <dbReference type="ARBA" id="ARBA00022989"/>
    </source>
</evidence>
<evidence type="ECO:0000256" key="3">
    <source>
        <dbReference type="ARBA" id="ARBA00011700"/>
    </source>
</evidence>
<sequence>MSSSAHPGINLGGGDPKAQRESETPAFGFWVFLMSDLIIFGVLFAHYVVMTGARAGGPGPSTLFDLRSVAAQTFLLLASSFTYGMASLALKHQRQVRPVAIWLIVTAALGAAFVLLELRDFVNMVGEGGPPQRSGFLSALWALTGLHWLHVTAGLVWIATMLALLSRFGLSDRNKTRLLLLGLYWHFLDLIWIGILSVVYLGGLA</sequence>
<evidence type="ECO:0000259" key="16">
    <source>
        <dbReference type="PROSITE" id="PS50253"/>
    </source>
</evidence>
<dbReference type="SUPFAM" id="SSF81452">
    <property type="entry name" value="Cytochrome c oxidase subunit III-like"/>
    <property type="match status" value="1"/>
</dbReference>
<evidence type="ECO:0000256" key="13">
    <source>
        <dbReference type="ARBA" id="ARBA00032717"/>
    </source>
</evidence>
<feature type="transmembrane region" description="Helical" evidence="15">
    <location>
        <begin position="178"/>
        <end position="202"/>
    </location>
</feature>
<comment type="function">
    <text evidence="9">Cytochrome bo(3) ubiquinol terminal oxidase is the component of the aerobic respiratory chain of E.coli that predominates when cells are grown at high aeration. Has proton pump activity across the membrane in addition to electron transfer, pumping 2 protons/electron.</text>
</comment>
<evidence type="ECO:0000256" key="1">
    <source>
        <dbReference type="ARBA" id="ARBA00004651"/>
    </source>
</evidence>
<comment type="subunit">
    <text evidence="3">Heterooctamer of two A chains, two B chains, two C chains and two D chains.</text>
</comment>
<dbReference type="EMBL" id="PVTT01000002">
    <property type="protein sequence ID" value="PRY93800.1"/>
    <property type="molecule type" value="Genomic_DNA"/>
</dbReference>
<proteinExistence type="inferred from homology"/>
<evidence type="ECO:0000256" key="4">
    <source>
        <dbReference type="ARBA" id="ARBA00014687"/>
    </source>
</evidence>
<feature type="domain" description="Heme-copper oxidase subunit III family profile" evidence="16">
    <location>
        <begin position="27"/>
        <end position="204"/>
    </location>
</feature>
<dbReference type="RefSeq" id="WP_106161406.1">
    <property type="nucleotide sequence ID" value="NZ_PVTT01000002.1"/>
</dbReference>
<evidence type="ECO:0000256" key="11">
    <source>
        <dbReference type="ARBA" id="ARBA00031884"/>
    </source>
</evidence>
<name>A0A2T0X4C8_9RHOB</name>
<evidence type="ECO:0000256" key="6">
    <source>
        <dbReference type="ARBA" id="ARBA00022692"/>
    </source>
</evidence>
<organism evidence="17 18">
    <name type="scientific">Hasllibacter halocynthiae</name>
    <dbReference type="NCBI Taxonomy" id="595589"/>
    <lineage>
        <taxon>Bacteria</taxon>
        <taxon>Pseudomonadati</taxon>
        <taxon>Pseudomonadota</taxon>
        <taxon>Alphaproteobacteria</taxon>
        <taxon>Rhodobacterales</taxon>
        <taxon>Roseobacteraceae</taxon>
        <taxon>Hasllibacter</taxon>
    </lineage>
</organism>
<evidence type="ECO:0000313" key="18">
    <source>
        <dbReference type="Proteomes" id="UP000238801"/>
    </source>
</evidence>
<dbReference type="GO" id="GO:0005886">
    <property type="term" value="C:plasma membrane"/>
    <property type="evidence" value="ECO:0007669"/>
    <property type="project" value="UniProtKB-SubCell"/>
</dbReference>
<reference evidence="17 18" key="1">
    <citation type="submission" date="2018-03" db="EMBL/GenBank/DDBJ databases">
        <title>Genomic Encyclopedia of Archaeal and Bacterial Type Strains, Phase II (KMG-II): from individual species to whole genera.</title>
        <authorList>
            <person name="Goeker M."/>
        </authorList>
    </citation>
    <scope>NUCLEOTIDE SEQUENCE [LARGE SCALE GENOMIC DNA]</scope>
    <source>
        <strain evidence="17 18">DSM 29318</strain>
    </source>
</reference>
<dbReference type="InterPro" id="IPR000298">
    <property type="entry name" value="Cyt_c_oxidase-like_su3"/>
</dbReference>
<feature type="transmembrane region" description="Helical" evidence="15">
    <location>
        <begin position="27"/>
        <end position="49"/>
    </location>
</feature>
<evidence type="ECO:0000256" key="10">
    <source>
        <dbReference type="ARBA" id="ARBA00030072"/>
    </source>
</evidence>
<dbReference type="InterPro" id="IPR024791">
    <property type="entry name" value="Cyt_c/ubiquinol_Oxase_su3"/>
</dbReference>
<keyword evidence="7 15" id="KW-1133">Transmembrane helix</keyword>
<evidence type="ECO:0000256" key="12">
    <source>
        <dbReference type="ARBA" id="ARBA00032189"/>
    </source>
</evidence>
<dbReference type="Pfam" id="PF00510">
    <property type="entry name" value="COX3"/>
    <property type="match status" value="1"/>
</dbReference>
<protein>
    <recommendedName>
        <fullName evidence="4">Cytochrome bo(3) ubiquinol oxidase subunit 3</fullName>
    </recommendedName>
    <alternativeName>
        <fullName evidence="12">Cytochrome o ubiquinol oxidase subunit 3</fullName>
    </alternativeName>
    <alternativeName>
        <fullName evidence="10">Oxidase bo(3) subunit 3</fullName>
    </alternativeName>
    <alternativeName>
        <fullName evidence="13">Ubiquinol oxidase polypeptide III</fullName>
    </alternativeName>
    <alternativeName>
        <fullName evidence="11">Ubiquinol oxidase subunit 3</fullName>
    </alternativeName>
</protein>
<evidence type="ECO:0000256" key="15">
    <source>
        <dbReference type="SAM" id="Phobius"/>
    </source>
</evidence>
<evidence type="ECO:0000256" key="9">
    <source>
        <dbReference type="ARBA" id="ARBA00025694"/>
    </source>
</evidence>
<evidence type="ECO:0000256" key="14">
    <source>
        <dbReference type="RuleBase" id="RU003376"/>
    </source>
</evidence>
<keyword evidence="6 14" id="KW-0812">Transmembrane</keyword>
<accession>A0A2T0X4C8</accession>
<dbReference type="FunFam" id="1.20.120.80:FF:000001">
    <property type="entry name" value="Cytochrome (Ubi)quinol oxidase subunit III"/>
    <property type="match status" value="1"/>
</dbReference>
<dbReference type="PROSITE" id="PS50253">
    <property type="entry name" value="COX3"/>
    <property type="match status" value="1"/>
</dbReference>
<evidence type="ECO:0000256" key="5">
    <source>
        <dbReference type="ARBA" id="ARBA00022475"/>
    </source>
</evidence>
<comment type="caution">
    <text evidence="17">The sequence shown here is derived from an EMBL/GenBank/DDBJ whole genome shotgun (WGS) entry which is preliminary data.</text>
</comment>
<dbReference type="GO" id="GO:0019646">
    <property type="term" value="P:aerobic electron transport chain"/>
    <property type="evidence" value="ECO:0007669"/>
    <property type="project" value="InterPro"/>
</dbReference>
<gene>
    <name evidence="17" type="ORF">BCF33_2685</name>
</gene>
<keyword evidence="18" id="KW-1185">Reference proteome</keyword>
<dbReference type="GO" id="GO:0004129">
    <property type="term" value="F:cytochrome-c oxidase activity"/>
    <property type="evidence" value="ECO:0007669"/>
    <property type="project" value="InterPro"/>
</dbReference>
<comment type="subcellular location">
    <subcellularLocation>
        <location evidence="1 14">Cell membrane</location>
        <topology evidence="1 14">Multi-pass membrane protein</topology>
    </subcellularLocation>
</comment>
<evidence type="ECO:0000256" key="8">
    <source>
        <dbReference type="ARBA" id="ARBA00023136"/>
    </source>
</evidence>
<dbReference type="PANTHER" id="PTHR11403:SF2">
    <property type="entry name" value="CYTOCHROME BO(3) UBIQUINOL OXIDASE SUBUNIT 3"/>
    <property type="match status" value="1"/>
</dbReference>
<dbReference type="InterPro" id="IPR013833">
    <property type="entry name" value="Cyt_c_oxidase_su3_a-hlx"/>
</dbReference>
<evidence type="ECO:0000256" key="2">
    <source>
        <dbReference type="ARBA" id="ARBA00010581"/>
    </source>
</evidence>
<dbReference type="Proteomes" id="UP000238801">
    <property type="component" value="Unassembled WGS sequence"/>
</dbReference>
<feature type="transmembrane region" description="Helical" evidence="15">
    <location>
        <begin position="136"/>
        <end position="166"/>
    </location>
</feature>
<feature type="transmembrane region" description="Helical" evidence="15">
    <location>
        <begin position="99"/>
        <end position="116"/>
    </location>
</feature>
<evidence type="ECO:0000313" key="17">
    <source>
        <dbReference type="EMBL" id="PRY93800.1"/>
    </source>
</evidence>
<dbReference type="AlphaFoldDB" id="A0A2T0X4C8"/>
<keyword evidence="5" id="KW-1003">Cell membrane</keyword>
<dbReference type="InterPro" id="IPR035973">
    <property type="entry name" value="Cyt_c_oxidase_su3-like_sf"/>
</dbReference>